<evidence type="ECO:0000313" key="7">
    <source>
        <dbReference type="EMBL" id="KAB0676280.1"/>
    </source>
</evidence>
<name>A0A7V7TUF9_9HYPH</name>
<evidence type="ECO:0000256" key="1">
    <source>
        <dbReference type="ARBA" id="ARBA00004442"/>
    </source>
</evidence>
<dbReference type="InterPro" id="IPR010583">
    <property type="entry name" value="MipA"/>
</dbReference>
<comment type="similarity">
    <text evidence="2">Belongs to the MipA/OmpV family.</text>
</comment>
<sequence length="267" mass="27969">MRMMAFYAGVAALLQVNAAAAANAGAGAASPSETDVVIELGVGGSTAPKYEGSMDQRFSPYPIVSLDYLSIPGLFSFGSIDPQRGGFSVGPSFGYVGKRDSGDSDALEGLSDVDPTYQAGARLGYEWDHAEIYGAARYAFGGAHGVVGDLGANLVVRPLQALQVKAGPVASFASGEYMNDYFGVSPAESLGSGGRLDSYDPKGGFKTVGAAASARYEFRPTWFINADASWNRFVGDAKGSPIVKAGDENQYTVGVGFSKRFQLDLFR</sequence>
<comment type="subcellular location">
    <subcellularLocation>
        <location evidence="1">Cell outer membrane</location>
    </subcellularLocation>
</comment>
<feature type="signal peptide" evidence="6">
    <location>
        <begin position="1"/>
        <end position="21"/>
    </location>
</feature>
<evidence type="ECO:0000256" key="3">
    <source>
        <dbReference type="ARBA" id="ARBA00022729"/>
    </source>
</evidence>
<dbReference type="EMBL" id="VZDO01000024">
    <property type="protein sequence ID" value="KAB0676280.1"/>
    <property type="molecule type" value="Genomic_DNA"/>
</dbReference>
<feature type="chain" id="PRO_5031209864" evidence="6">
    <location>
        <begin position="22"/>
        <end position="267"/>
    </location>
</feature>
<evidence type="ECO:0000256" key="5">
    <source>
        <dbReference type="ARBA" id="ARBA00023237"/>
    </source>
</evidence>
<gene>
    <name evidence="7" type="ORF">F6X38_21480</name>
</gene>
<keyword evidence="5" id="KW-0998">Cell outer membrane</keyword>
<organism evidence="7 8">
    <name type="scientific">Plantimonas leprariae</name>
    <dbReference type="NCBI Taxonomy" id="2615207"/>
    <lineage>
        <taxon>Bacteria</taxon>
        <taxon>Pseudomonadati</taxon>
        <taxon>Pseudomonadota</taxon>
        <taxon>Alphaproteobacteria</taxon>
        <taxon>Hyphomicrobiales</taxon>
        <taxon>Aurantimonadaceae</taxon>
        <taxon>Plantimonas</taxon>
    </lineage>
</organism>
<dbReference type="InterPro" id="IPR011250">
    <property type="entry name" value="OMP/PagP_B-barrel"/>
</dbReference>
<dbReference type="GO" id="GO:0009279">
    <property type="term" value="C:cell outer membrane"/>
    <property type="evidence" value="ECO:0007669"/>
    <property type="project" value="UniProtKB-SubCell"/>
</dbReference>
<dbReference type="Proteomes" id="UP000432089">
    <property type="component" value="Unassembled WGS sequence"/>
</dbReference>
<protein>
    <submittedName>
        <fullName evidence="7">MipA/OmpV family protein</fullName>
    </submittedName>
</protein>
<proteinExistence type="inferred from homology"/>
<dbReference type="Pfam" id="PF06629">
    <property type="entry name" value="MipA"/>
    <property type="match status" value="1"/>
</dbReference>
<dbReference type="PANTHER" id="PTHR38776">
    <property type="entry name" value="MLTA-INTERACTING PROTEIN-RELATED"/>
    <property type="match status" value="1"/>
</dbReference>
<keyword evidence="4" id="KW-0472">Membrane</keyword>
<evidence type="ECO:0000256" key="4">
    <source>
        <dbReference type="ARBA" id="ARBA00023136"/>
    </source>
</evidence>
<dbReference type="PANTHER" id="PTHR38776:SF1">
    <property type="entry name" value="MLTA-INTERACTING PROTEIN-RELATED"/>
    <property type="match status" value="1"/>
</dbReference>
<keyword evidence="8" id="KW-1185">Reference proteome</keyword>
<accession>A0A7V7TUF9</accession>
<evidence type="ECO:0000256" key="2">
    <source>
        <dbReference type="ARBA" id="ARBA00005722"/>
    </source>
</evidence>
<evidence type="ECO:0000313" key="8">
    <source>
        <dbReference type="Proteomes" id="UP000432089"/>
    </source>
</evidence>
<dbReference type="SUPFAM" id="SSF56925">
    <property type="entry name" value="OMPA-like"/>
    <property type="match status" value="1"/>
</dbReference>
<comment type="caution">
    <text evidence="7">The sequence shown here is derived from an EMBL/GenBank/DDBJ whole genome shotgun (WGS) entry which is preliminary data.</text>
</comment>
<evidence type="ECO:0000256" key="6">
    <source>
        <dbReference type="SAM" id="SignalP"/>
    </source>
</evidence>
<dbReference type="AlphaFoldDB" id="A0A7V7TUF9"/>
<reference evidence="7 8" key="1">
    <citation type="submission" date="2019-09" db="EMBL/GenBank/DDBJ databases">
        <title>YIM 132180 draft genome.</title>
        <authorList>
            <person name="Zhang K."/>
        </authorList>
    </citation>
    <scope>NUCLEOTIDE SEQUENCE [LARGE SCALE GENOMIC DNA]</scope>
    <source>
        <strain evidence="7 8">YIM 132180</strain>
    </source>
</reference>
<keyword evidence="3 6" id="KW-0732">Signal</keyword>